<dbReference type="GO" id="GO:0006782">
    <property type="term" value="P:protoporphyrinogen IX biosynthetic process"/>
    <property type="evidence" value="ECO:0007669"/>
    <property type="project" value="UniProtKB-UniPathway"/>
</dbReference>
<protein>
    <recommendedName>
        <fullName evidence="6">Delta-aminolevulinic acid dehydratase</fullName>
        <ecNumber evidence="5">4.2.1.24</ecNumber>
    </recommendedName>
    <alternativeName>
        <fullName evidence="13">Porphobilinogen synthase</fullName>
    </alternativeName>
</protein>
<reference evidence="17 18" key="1">
    <citation type="submission" date="2017-04" db="EMBL/GenBank/DDBJ databases">
        <title>Genome sequencing of [Candida] sorbophila.</title>
        <authorList>
            <person name="Ahn J.O."/>
        </authorList>
    </citation>
    <scope>NUCLEOTIDE SEQUENCE [LARGE SCALE GENOMIC DNA]</scope>
    <source>
        <strain evidence="17 18">DS02</strain>
    </source>
</reference>
<dbReference type="NCBIfam" id="NF006762">
    <property type="entry name" value="PRK09283.1"/>
    <property type="match status" value="1"/>
</dbReference>
<dbReference type="GO" id="GO:0008270">
    <property type="term" value="F:zinc ion binding"/>
    <property type="evidence" value="ECO:0007669"/>
    <property type="project" value="TreeGrafter"/>
</dbReference>
<evidence type="ECO:0000256" key="2">
    <source>
        <dbReference type="ARBA" id="ARBA00004694"/>
    </source>
</evidence>
<dbReference type="PANTHER" id="PTHR11458">
    <property type="entry name" value="DELTA-AMINOLEVULINIC ACID DEHYDRATASE"/>
    <property type="match status" value="1"/>
</dbReference>
<evidence type="ECO:0000256" key="7">
    <source>
        <dbReference type="ARBA" id="ARBA00022723"/>
    </source>
</evidence>
<evidence type="ECO:0000256" key="6">
    <source>
        <dbReference type="ARBA" id="ARBA00020771"/>
    </source>
</evidence>
<dbReference type="Pfam" id="PF03372">
    <property type="entry name" value="Exo_endo_phos"/>
    <property type="match status" value="1"/>
</dbReference>
<dbReference type="Gene3D" id="3.20.20.70">
    <property type="entry name" value="Aldolase class I"/>
    <property type="match status" value="1"/>
</dbReference>
<comment type="similarity">
    <text evidence="3 15">Belongs to the ALAD family.</text>
</comment>
<comment type="catalytic activity">
    <reaction evidence="14">
        <text>2 5-aminolevulinate = porphobilinogen + 2 H2O + H(+)</text>
        <dbReference type="Rhea" id="RHEA:24064"/>
        <dbReference type="ChEBI" id="CHEBI:15377"/>
        <dbReference type="ChEBI" id="CHEBI:15378"/>
        <dbReference type="ChEBI" id="CHEBI:58126"/>
        <dbReference type="ChEBI" id="CHEBI:356416"/>
        <dbReference type="EC" id="4.2.1.24"/>
    </reaction>
</comment>
<dbReference type="EC" id="4.2.1.24" evidence="5"/>
<keyword evidence="7" id="KW-0479">Metal-binding</keyword>
<keyword evidence="11" id="KW-0627">Porphyrin biosynthesis</keyword>
<dbReference type="UniPathway" id="UPA00251">
    <property type="reaction ID" value="UER00318"/>
</dbReference>
<comment type="pathway">
    <text evidence="2">Porphyrin-containing compound metabolism; protoporphyrin-IX biosynthesis; coproporphyrinogen-III from 5-aminolevulinate: step 1/4.</text>
</comment>
<dbReference type="InterPro" id="IPR036691">
    <property type="entry name" value="Endo/exonu/phosph_ase_sf"/>
</dbReference>
<evidence type="ECO:0000256" key="14">
    <source>
        <dbReference type="ARBA" id="ARBA00047651"/>
    </source>
</evidence>
<accession>A0A2T0FF44</accession>
<comment type="cofactor">
    <cofactor evidence="1">
        <name>Zn(2+)</name>
        <dbReference type="ChEBI" id="CHEBI:29105"/>
    </cofactor>
</comment>
<evidence type="ECO:0000313" key="18">
    <source>
        <dbReference type="Proteomes" id="UP000238350"/>
    </source>
</evidence>
<dbReference type="SUPFAM" id="SSF51569">
    <property type="entry name" value="Aldolase"/>
    <property type="match status" value="1"/>
</dbReference>
<evidence type="ECO:0000259" key="16">
    <source>
        <dbReference type="Pfam" id="PF03372"/>
    </source>
</evidence>
<keyword evidence="18" id="KW-1185">Reference proteome</keyword>
<dbReference type="OrthoDB" id="1530at2759"/>
<dbReference type="STRING" id="45607.A0A2T0FF44"/>
<evidence type="ECO:0000256" key="10">
    <source>
        <dbReference type="ARBA" id="ARBA00023239"/>
    </source>
</evidence>
<keyword evidence="10" id="KW-0456">Lyase</keyword>
<keyword evidence="8" id="KW-0862">Zinc</keyword>
<comment type="function">
    <text evidence="12">Catalyzes an early step in the biosynthesis of tetrapyrroles. Binds two molecules of 5-aminolevulinate per subunit, each at a distinct site, and catalyzes their condensation to form porphobilinogen.</text>
</comment>
<organism evidence="17 18">
    <name type="scientific">Wickerhamiella sorbophila</name>
    <dbReference type="NCBI Taxonomy" id="45607"/>
    <lineage>
        <taxon>Eukaryota</taxon>
        <taxon>Fungi</taxon>
        <taxon>Dikarya</taxon>
        <taxon>Ascomycota</taxon>
        <taxon>Saccharomycotina</taxon>
        <taxon>Dipodascomycetes</taxon>
        <taxon>Dipodascales</taxon>
        <taxon>Trichomonascaceae</taxon>
        <taxon>Wickerhamiella</taxon>
    </lineage>
</organism>
<dbReference type="InterPro" id="IPR013785">
    <property type="entry name" value="Aldolase_TIM"/>
</dbReference>
<evidence type="ECO:0000256" key="11">
    <source>
        <dbReference type="ARBA" id="ARBA00023244"/>
    </source>
</evidence>
<dbReference type="AlphaFoldDB" id="A0A2T0FF44"/>
<dbReference type="PANTHER" id="PTHR11458:SF0">
    <property type="entry name" value="DELTA-AMINOLEVULINIC ACID DEHYDRATASE"/>
    <property type="match status" value="1"/>
</dbReference>
<comment type="caution">
    <text evidence="17">The sequence shown here is derived from an EMBL/GenBank/DDBJ whole genome shotgun (WGS) entry which is preliminary data.</text>
</comment>
<evidence type="ECO:0000256" key="9">
    <source>
        <dbReference type="ARBA" id="ARBA00023133"/>
    </source>
</evidence>
<keyword evidence="9" id="KW-0350">Heme biosynthesis</keyword>
<proteinExistence type="inferred from homology"/>
<dbReference type="Proteomes" id="UP000238350">
    <property type="component" value="Unassembled WGS sequence"/>
</dbReference>
<dbReference type="SUPFAM" id="SSF56219">
    <property type="entry name" value="DNase I-like"/>
    <property type="match status" value="1"/>
</dbReference>
<dbReference type="Gene3D" id="3.60.10.10">
    <property type="entry name" value="Endonuclease/exonuclease/phosphatase"/>
    <property type="match status" value="1"/>
</dbReference>
<feature type="domain" description="Endonuclease/exonuclease/phosphatase" evidence="16">
    <location>
        <begin position="21"/>
        <end position="242"/>
    </location>
</feature>
<dbReference type="Pfam" id="PF00490">
    <property type="entry name" value="ALAD"/>
    <property type="match status" value="1"/>
</dbReference>
<evidence type="ECO:0000256" key="4">
    <source>
        <dbReference type="ARBA" id="ARBA00011823"/>
    </source>
</evidence>
<evidence type="ECO:0000256" key="1">
    <source>
        <dbReference type="ARBA" id="ARBA00001947"/>
    </source>
</evidence>
<evidence type="ECO:0000313" key="17">
    <source>
        <dbReference type="EMBL" id="PRT53589.1"/>
    </source>
</evidence>
<dbReference type="SMART" id="SM01004">
    <property type="entry name" value="ALAD"/>
    <property type="match status" value="1"/>
</dbReference>
<evidence type="ECO:0000256" key="3">
    <source>
        <dbReference type="ARBA" id="ARBA00008055"/>
    </source>
</evidence>
<evidence type="ECO:0000256" key="12">
    <source>
        <dbReference type="ARBA" id="ARBA00025628"/>
    </source>
</evidence>
<evidence type="ECO:0000256" key="5">
    <source>
        <dbReference type="ARBA" id="ARBA00012053"/>
    </source>
</evidence>
<name>A0A2T0FF44_9ASCO</name>
<evidence type="ECO:0000256" key="8">
    <source>
        <dbReference type="ARBA" id="ARBA00022833"/>
    </source>
</evidence>
<sequence>MVRVYTHNIRYARREPVEGELKWPERREAVVNSILLHNCSIVCLQEVLWTQLEDILRLLGSGWDYAGVGRDDGKKEGEFAVIVFKQALWTVDWSPFWLSPTPNKPSIGWDAALKRIVIQAHFKSIKDPSEAFVLYCTHFDHKGEVARQESAKLIVRLMRDQSGPQILCGDLNSQPEQNASKTLGEFREDSFYSDRKFGHKHTYTSFGEEPHTRIDYIWHTQDVKTEFYAVPHSHYKFLISDHHLNFPMSSLLAPGYAHPVSRQWQSNSILHKDMFVYPLFITTDPDTENEIHSLPGQKQWGLNKLLPYVEELVAKGLKSVLLFGVVPEDVKDERGSWADKEETPVIQAVKALKAKFPGLFVICDVCLCEYTNTGHCGILRDDGSIIREPSVERLCSVAVAYARAGADAVAPSDMIDGRIVAIKKAMVSADVAYNTMLISYSAKFAGQLYGPFREAAHSCPKKGDRKAYQLPPGARGLGRRALQRDILEGADAFILKPSTFYLDIVADAAEICRDYPIFTYQVSGEYAMIHASAEKGYCDLKMMAFEAAQGSLRAGANVLISYFTPDFLDWLSE</sequence>
<comment type="subunit">
    <text evidence="4">Homooctamer.</text>
</comment>
<dbReference type="InterPro" id="IPR001731">
    <property type="entry name" value="ALAD"/>
</dbReference>
<dbReference type="CDD" id="cd09083">
    <property type="entry name" value="EEP-1"/>
    <property type="match status" value="1"/>
</dbReference>
<dbReference type="PRINTS" id="PR00144">
    <property type="entry name" value="DALDHYDRTASE"/>
</dbReference>
<dbReference type="EMBL" id="NDIQ01000001">
    <property type="protein sequence ID" value="PRT53589.1"/>
    <property type="molecule type" value="Genomic_DNA"/>
</dbReference>
<dbReference type="FunFam" id="3.20.20.70:FF:000048">
    <property type="entry name" value="Delta-aminolevulinic acid dehydratase"/>
    <property type="match status" value="1"/>
</dbReference>
<dbReference type="InterPro" id="IPR005135">
    <property type="entry name" value="Endo/exonuclease/phosphatase"/>
</dbReference>
<dbReference type="GO" id="GO:0004655">
    <property type="term" value="F:porphobilinogen synthase activity"/>
    <property type="evidence" value="ECO:0007669"/>
    <property type="project" value="UniProtKB-EC"/>
</dbReference>
<gene>
    <name evidence="17" type="ORF">B9G98_01209</name>
</gene>
<dbReference type="RefSeq" id="XP_024663535.1">
    <property type="nucleotide sequence ID" value="XM_024807767.1"/>
</dbReference>
<dbReference type="GeneID" id="36514958"/>
<dbReference type="GO" id="GO:0005829">
    <property type="term" value="C:cytosol"/>
    <property type="evidence" value="ECO:0007669"/>
    <property type="project" value="TreeGrafter"/>
</dbReference>
<evidence type="ECO:0000256" key="13">
    <source>
        <dbReference type="ARBA" id="ARBA00032837"/>
    </source>
</evidence>
<evidence type="ECO:0000256" key="15">
    <source>
        <dbReference type="RuleBase" id="RU004161"/>
    </source>
</evidence>